<gene>
    <name evidence="1" type="ordered locus">CBUD_1416</name>
</gene>
<name>A9KGC2_COXBN</name>
<dbReference type="AlphaFoldDB" id="A9KGC2"/>
<dbReference type="EMBL" id="CP000733">
    <property type="protein sequence ID" value="ABS77147.2"/>
    <property type="molecule type" value="Genomic_DNA"/>
</dbReference>
<accession>A9KGC2</accession>
<organism evidence="1 2">
    <name type="scientific">Coxiella burnetii (strain Dugway 5J108-111)</name>
    <dbReference type="NCBI Taxonomy" id="434922"/>
    <lineage>
        <taxon>Bacteria</taxon>
        <taxon>Pseudomonadati</taxon>
        <taxon>Pseudomonadota</taxon>
        <taxon>Gammaproteobacteria</taxon>
        <taxon>Legionellales</taxon>
        <taxon>Coxiellaceae</taxon>
        <taxon>Coxiella</taxon>
    </lineage>
</organism>
<dbReference type="KEGG" id="cbd:CBUD_1416"/>
<protein>
    <submittedName>
        <fullName evidence="1">Hypothetical cytosolic protein</fullName>
    </submittedName>
</protein>
<reference evidence="1 2" key="1">
    <citation type="journal article" date="2009" name="Infect. Immun.">
        <title>Comparative genomics reveal extensive transposon-mediated genomic plasticity and diversity among potential effector proteins within the genus Coxiella.</title>
        <authorList>
            <person name="Beare P.A."/>
            <person name="Unsworth N."/>
            <person name="Andoh M."/>
            <person name="Voth D.E."/>
            <person name="Omsland A."/>
            <person name="Gilk S.D."/>
            <person name="Williams K.P."/>
            <person name="Sobral B.W."/>
            <person name="Kupko J.J.III."/>
            <person name="Porcella S.F."/>
            <person name="Samuel J.E."/>
            <person name="Heinzen R.A."/>
        </authorList>
    </citation>
    <scope>NUCLEOTIDE SEQUENCE [LARGE SCALE GENOMIC DNA]</scope>
    <source>
        <strain evidence="1 2">Dugway 5J108-111</strain>
    </source>
</reference>
<evidence type="ECO:0000313" key="2">
    <source>
        <dbReference type="Proteomes" id="UP000008555"/>
    </source>
</evidence>
<dbReference type="Proteomes" id="UP000008555">
    <property type="component" value="Chromosome"/>
</dbReference>
<sequence length="105" mass="11955">MGDFMKFNSFAFIFLMPGFDPKTNISTMEKERFRFKAVGIDMNHKEQAIEVARQLHREGYQMIELCGGFGPNWISKIEEALGNSIPVGGVFYGPEFRKSLVNLSL</sequence>
<proteinExistence type="predicted"/>
<dbReference type="InterPro" id="IPR045441">
    <property type="entry name" value="DUF6506"/>
</dbReference>
<evidence type="ECO:0000313" key="1">
    <source>
        <dbReference type="EMBL" id="ABS77147.2"/>
    </source>
</evidence>
<dbReference type="Pfam" id="PF20116">
    <property type="entry name" value="DUF6506"/>
    <property type="match status" value="1"/>
</dbReference>
<dbReference type="HOGENOM" id="CLU_148741_0_0_6"/>